<protein>
    <submittedName>
        <fullName evidence="1">Uncharacterized protein</fullName>
    </submittedName>
</protein>
<evidence type="ECO:0000313" key="1">
    <source>
        <dbReference type="EMBL" id="KAF2209634.1"/>
    </source>
</evidence>
<dbReference type="EMBL" id="ML992686">
    <property type="protein sequence ID" value="KAF2209634.1"/>
    <property type="molecule type" value="Genomic_DNA"/>
</dbReference>
<name>A0A6A6F7Y8_9PEZI</name>
<keyword evidence="2" id="KW-1185">Reference proteome</keyword>
<sequence length="170" mass="17937">MARTAATACATELSGKHNALKISFCRFDHACMSDDSTDTVQLRPVRAREMAGICIGLGRVQHSVASRLRDREGDDAASGGLLPQAAPVRIGEISAPISTEARGAKEDSFAIMQSYCHSLLLSLFFNLAVRLPFLSPWLDGPRLGLSVSCCAGDVPMRDAALAALASAGFA</sequence>
<dbReference type="Proteomes" id="UP000799539">
    <property type="component" value="Unassembled WGS sequence"/>
</dbReference>
<dbReference type="AlphaFoldDB" id="A0A6A6F7Y8"/>
<evidence type="ECO:0000313" key="2">
    <source>
        <dbReference type="Proteomes" id="UP000799539"/>
    </source>
</evidence>
<organism evidence="1 2">
    <name type="scientific">Cercospora zeae-maydis SCOH1-5</name>
    <dbReference type="NCBI Taxonomy" id="717836"/>
    <lineage>
        <taxon>Eukaryota</taxon>
        <taxon>Fungi</taxon>
        <taxon>Dikarya</taxon>
        <taxon>Ascomycota</taxon>
        <taxon>Pezizomycotina</taxon>
        <taxon>Dothideomycetes</taxon>
        <taxon>Dothideomycetidae</taxon>
        <taxon>Mycosphaerellales</taxon>
        <taxon>Mycosphaerellaceae</taxon>
        <taxon>Cercospora</taxon>
    </lineage>
</organism>
<accession>A0A6A6F7Y8</accession>
<proteinExistence type="predicted"/>
<reference evidence="1" key="1">
    <citation type="journal article" date="2020" name="Stud. Mycol.">
        <title>101 Dothideomycetes genomes: a test case for predicting lifestyles and emergence of pathogens.</title>
        <authorList>
            <person name="Haridas S."/>
            <person name="Albert R."/>
            <person name="Binder M."/>
            <person name="Bloem J."/>
            <person name="Labutti K."/>
            <person name="Salamov A."/>
            <person name="Andreopoulos B."/>
            <person name="Baker S."/>
            <person name="Barry K."/>
            <person name="Bills G."/>
            <person name="Bluhm B."/>
            <person name="Cannon C."/>
            <person name="Castanera R."/>
            <person name="Culley D."/>
            <person name="Daum C."/>
            <person name="Ezra D."/>
            <person name="Gonzalez J."/>
            <person name="Henrissat B."/>
            <person name="Kuo A."/>
            <person name="Liang C."/>
            <person name="Lipzen A."/>
            <person name="Lutzoni F."/>
            <person name="Magnuson J."/>
            <person name="Mondo S."/>
            <person name="Nolan M."/>
            <person name="Ohm R."/>
            <person name="Pangilinan J."/>
            <person name="Park H.-J."/>
            <person name="Ramirez L."/>
            <person name="Alfaro M."/>
            <person name="Sun H."/>
            <person name="Tritt A."/>
            <person name="Yoshinaga Y."/>
            <person name="Zwiers L.-H."/>
            <person name="Turgeon B."/>
            <person name="Goodwin S."/>
            <person name="Spatafora J."/>
            <person name="Crous P."/>
            <person name="Grigoriev I."/>
        </authorList>
    </citation>
    <scope>NUCLEOTIDE SEQUENCE</scope>
    <source>
        <strain evidence="1">SCOH1-5</strain>
    </source>
</reference>
<gene>
    <name evidence="1" type="ORF">CERZMDRAFT_100416</name>
</gene>